<evidence type="ECO:0000313" key="6">
    <source>
        <dbReference type="Proteomes" id="UP000310636"/>
    </source>
</evidence>
<dbReference type="AlphaFoldDB" id="A0A4V3WGB8"/>
<comment type="caution">
    <text evidence="5">The sequence shown here is derived from an EMBL/GenBank/DDBJ whole genome shotgun (WGS) entry which is preliminary data.</text>
</comment>
<dbReference type="InterPro" id="IPR018062">
    <property type="entry name" value="HTH_AraC-typ_CS"/>
</dbReference>
<dbReference type="Proteomes" id="UP000310636">
    <property type="component" value="Unassembled WGS sequence"/>
</dbReference>
<dbReference type="PROSITE" id="PS01124">
    <property type="entry name" value="HTH_ARAC_FAMILY_2"/>
    <property type="match status" value="1"/>
</dbReference>
<dbReference type="EMBL" id="SSOB01000003">
    <property type="protein sequence ID" value="THF83683.1"/>
    <property type="molecule type" value="Genomic_DNA"/>
</dbReference>
<dbReference type="OrthoDB" id="288481at2"/>
<dbReference type="InterPro" id="IPR037923">
    <property type="entry name" value="HTH-like"/>
</dbReference>
<sequence>MLIYSYVILRIVLPRRRAAAMYPDMRYEHVVYQNPFLAIRIWQIDGPAEHRVSDELRMRIEQNWQQSRYSGWHYHEEVEFLLVLSGELTVFCKEERMALRPGDVVVFGSSEPHTTLQTSMEGLSYIVFQIDLRKYWDPSTLSSMQHFSEVIRPLSSVNYIFRENDDVRRRIEELIREIYDEMNEGRVGYELAVSSAIKSMLLQLLRSDARQQLHYSNNSLLTRLQPALAYVEERLDERISVADASRLVNMSYTHFIKTFKKGVGMSFTDFVVLKRIKKAEQLLLTNDSLSIAEIAESVGFTNIGHFYDMFRRYNDCSPKQFKLKLQENSG</sequence>
<dbReference type="SUPFAM" id="SSF51215">
    <property type="entry name" value="Regulatory protein AraC"/>
    <property type="match status" value="1"/>
</dbReference>
<gene>
    <name evidence="5" type="ORF">E6C55_03040</name>
</gene>
<dbReference type="GO" id="GO:0003700">
    <property type="term" value="F:DNA-binding transcription factor activity"/>
    <property type="evidence" value="ECO:0007669"/>
    <property type="project" value="InterPro"/>
</dbReference>
<dbReference type="Pfam" id="PF07883">
    <property type="entry name" value="Cupin_2"/>
    <property type="match status" value="1"/>
</dbReference>
<organism evidence="5 6">
    <name type="scientific">Cohnella fermenti</name>
    <dbReference type="NCBI Taxonomy" id="2565925"/>
    <lineage>
        <taxon>Bacteria</taxon>
        <taxon>Bacillati</taxon>
        <taxon>Bacillota</taxon>
        <taxon>Bacilli</taxon>
        <taxon>Bacillales</taxon>
        <taxon>Paenibacillaceae</taxon>
        <taxon>Cohnella</taxon>
    </lineage>
</organism>
<dbReference type="Pfam" id="PF12833">
    <property type="entry name" value="HTH_18"/>
    <property type="match status" value="1"/>
</dbReference>
<keyword evidence="6" id="KW-1185">Reference proteome</keyword>
<reference evidence="5 6" key="1">
    <citation type="submission" date="2019-04" db="EMBL/GenBank/DDBJ databases">
        <title>Cohnella sp. nov. isolated from preserved vegetables.</title>
        <authorList>
            <person name="Lin S.-Y."/>
            <person name="Hung M.-H."/>
            <person name="Young C.-C."/>
        </authorList>
    </citation>
    <scope>NUCLEOTIDE SEQUENCE [LARGE SCALE GENOMIC DNA]</scope>
    <source>
        <strain evidence="5 6">CC-MHH1044</strain>
    </source>
</reference>
<accession>A0A4V3WGB8</accession>
<dbReference type="InterPro" id="IPR009057">
    <property type="entry name" value="Homeodomain-like_sf"/>
</dbReference>
<proteinExistence type="predicted"/>
<keyword evidence="2" id="KW-0238">DNA-binding</keyword>
<keyword evidence="1" id="KW-0805">Transcription regulation</keyword>
<dbReference type="InterPro" id="IPR013096">
    <property type="entry name" value="Cupin_2"/>
</dbReference>
<feature type="domain" description="HTH araC/xylS-type" evidence="4">
    <location>
        <begin position="225"/>
        <end position="324"/>
    </location>
</feature>
<evidence type="ECO:0000256" key="1">
    <source>
        <dbReference type="ARBA" id="ARBA00023015"/>
    </source>
</evidence>
<dbReference type="Gene3D" id="2.60.120.10">
    <property type="entry name" value="Jelly Rolls"/>
    <property type="match status" value="1"/>
</dbReference>
<dbReference type="InterPro" id="IPR018060">
    <property type="entry name" value="HTH_AraC"/>
</dbReference>
<dbReference type="InterPro" id="IPR014710">
    <property type="entry name" value="RmlC-like_jellyroll"/>
</dbReference>
<dbReference type="SMART" id="SM00342">
    <property type="entry name" value="HTH_ARAC"/>
    <property type="match status" value="1"/>
</dbReference>
<evidence type="ECO:0000256" key="3">
    <source>
        <dbReference type="ARBA" id="ARBA00023163"/>
    </source>
</evidence>
<evidence type="ECO:0000256" key="2">
    <source>
        <dbReference type="ARBA" id="ARBA00023125"/>
    </source>
</evidence>
<evidence type="ECO:0000313" key="5">
    <source>
        <dbReference type="EMBL" id="THF83683.1"/>
    </source>
</evidence>
<evidence type="ECO:0000259" key="4">
    <source>
        <dbReference type="PROSITE" id="PS01124"/>
    </source>
</evidence>
<dbReference type="PANTHER" id="PTHR43280:SF27">
    <property type="entry name" value="TRANSCRIPTIONAL REGULATOR MTLR"/>
    <property type="match status" value="1"/>
</dbReference>
<dbReference type="SUPFAM" id="SSF46689">
    <property type="entry name" value="Homeodomain-like"/>
    <property type="match status" value="2"/>
</dbReference>
<name>A0A4V3WGB8_9BACL</name>
<dbReference type="GO" id="GO:0043565">
    <property type="term" value="F:sequence-specific DNA binding"/>
    <property type="evidence" value="ECO:0007669"/>
    <property type="project" value="InterPro"/>
</dbReference>
<dbReference type="Gene3D" id="1.10.10.60">
    <property type="entry name" value="Homeodomain-like"/>
    <property type="match status" value="2"/>
</dbReference>
<dbReference type="PANTHER" id="PTHR43280">
    <property type="entry name" value="ARAC-FAMILY TRANSCRIPTIONAL REGULATOR"/>
    <property type="match status" value="1"/>
</dbReference>
<keyword evidence="3" id="KW-0804">Transcription</keyword>
<protein>
    <submittedName>
        <fullName evidence="5">Helix-turn-helix domain-containing protein</fullName>
    </submittedName>
</protein>
<dbReference type="PROSITE" id="PS00041">
    <property type="entry name" value="HTH_ARAC_FAMILY_1"/>
    <property type="match status" value="1"/>
</dbReference>